<evidence type="ECO:0000313" key="2">
    <source>
        <dbReference type="EMBL" id="TWT26752.1"/>
    </source>
</evidence>
<accession>A0A5C5UM50</accession>
<organism evidence="2 3">
    <name type="scientific">Corynebacterium canis</name>
    <dbReference type="NCBI Taxonomy" id="679663"/>
    <lineage>
        <taxon>Bacteria</taxon>
        <taxon>Bacillati</taxon>
        <taxon>Actinomycetota</taxon>
        <taxon>Actinomycetes</taxon>
        <taxon>Mycobacteriales</taxon>
        <taxon>Corynebacteriaceae</taxon>
        <taxon>Corynebacterium</taxon>
    </lineage>
</organism>
<reference evidence="2 3" key="1">
    <citation type="submission" date="2019-08" db="EMBL/GenBank/DDBJ databases">
        <authorList>
            <person name="Lei W."/>
        </authorList>
    </citation>
    <scope>NUCLEOTIDE SEQUENCE [LARGE SCALE GENOMIC DNA]</scope>
    <source>
        <strain evidence="2 3">CCUG 58627</strain>
    </source>
</reference>
<dbReference type="Proteomes" id="UP000320791">
    <property type="component" value="Unassembled WGS sequence"/>
</dbReference>
<keyword evidence="3" id="KW-1185">Reference proteome</keyword>
<feature type="transmembrane region" description="Helical" evidence="1">
    <location>
        <begin position="73"/>
        <end position="95"/>
    </location>
</feature>
<keyword evidence="1" id="KW-1133">Transmembrane helix</keyword>
<gene>
    <name evidence="2" type="ORF">FRX94_03885</name>
</gene>
<evidence type="ECO:0000313" key="3">
    <source>
        <dbReference type="Proteomes" id="UP000320791"/>
    </source>
</evidence>
<proteinExistence type="predicted"/>
<dbReference type="EMBL" id="VOHM01000006">
    <property type="protein sequence ID" value="TWT26752.1"/>
    <property type="molecule type" value="Genomic_DNA"/>
</dbReference>
<feature type="transmembrane region" description="Helical" evidence="1">
    <location>
        <begin position="107"/>
        <end position="134"/>
    </location>
</feature>
<dbReference type="AlphaFoldDB" id="A0A5C5UM50"/>
<dbReference type="RefSeq" id="WP_146323817.1">
    <property type="nucleotide sequence ID" value="NZ_BAABLR010000005.1"/>
</dbReference>
<comment type="caution">
    <text evidence="2">The sequence shown here is derived from an EMBL/GenBank/DDBJ whole genome shotgun (WGS) entry which is preliminary data.</text>
</comment>
<protein>
    <submittedName>
        <fullName evidence="2">Uncharacterized protein</fullName>
    </submittedName>
</protein>
<evidence type="ECO:0000256" key="1">
    <source>
        <dbReference type="SAM" id="Phobius"/>
    </source>
</evidence>
<feature type="transmembrane region" description="Helical" evidence="1">
    <location>
        <begin position="12"/>
        <end position="31"/>
    </location>
</feature>
<sequence length="147" mass="15542">MKGRKLKALSIINYASAVLTLIFVAITWVLTVPEGEFEGAIDVFFTSIIALVFAIMCAIIVCVQWWRGVPPSWGIRIMSAIVLLFGLGFMVILAVDLASGPGGGVNIGLGLVGIAIHLFGFINGLLILASAATTQLSARKGLRKQVA</sequence>
<keyword evidence="1" id="KW-0812">Transmembrane</keyword>
<feature type="transmembrane region" description="Helical" evidence="1">
    <location>
        <begin position="43"/>
        <end position="66"/>
    </location>
</feature>
<name>A0A5C5UM50_9CORY</name>
<keyword evidence="1" id="KW-0472">Membrane</keyword>